<proteinExistence type="inferred from homology"/>
<feature type="transmembrane region" description="Helical" evidence="4">
    <location>
        <begin position="6"/>
        <end position="33"/>
    </location>
</feature>
<comment type="caution">
    <text evidence="6">The sequence shown here is derived from an EMBL/GenBank/DDBJ whole genome shotgun (WGS) entry which is preliminary data.</text>
</comment>
<keyword evidence="4" id="KW-0472">Membrane</keyword>
<reference evidence="6" key="2">
    <citation type="submission" date="2021-04" db="EMBL/GenBank/DDBJ databases">
        <authorList>
            <person name="Gilroy R."/>
        </authorList>
    </citation>
    <scope>NUCLEOTIDE SEQUENCE</scope>
    <source>
        <strain evidence="6">CHK33-5263</strain>
    </source>
</reference>
<keyword evidence="4" id="KW-1133">Transmembrane helix</keyword>
<evidence type="ECO:0000313" key="7">
    <source>
        <dbReference type="Proteomes" id="UP000824044"/>
    </source>
</evidence>
<feature type="transmembrane region" description="Helical" evidence="4">
    <location>
        <begin position="305"/>
        <end position="335"/>
    </location>
</feature>
<dbReference type="EMBL" id="DXBS01000082">
    <property type="protein sequence ID" value="HIZ24664.1"/>
    <property type="molecule type" value="Genomic_DNA"/>
</dbReference>
<dbReference type="PANTHER" id="PTHR43630:SF1">
    <property type="entry name" value="POLY-BETA-1,6-N-ACETYL-D-GLUCOSAMINE SYNTHASE"/>
    <property type="match status" value="1"/>
</dbReference>
<organism evidence="6 7">
    <name type="scientific">Candidatus Gallimonas intestinigallinarum</name>
    <dbReference type="NCBI Taxonomy" id="2838604"/>
    <lineage>
        <taxon>Bacteria</taxon>
        <taxon>Bacillati</taxon>
        <taxon>Bacillota</taxon>
        <taxon>Clostridia</taxon>
        <taxon>Candidatus Gallimonas</taxon>
    </lineage>
</organism>
<feature type="domain" description="Glycosyltransferase 2-like" evidence="5">
    <location>
        <begin position="132"/>
        <end position="362"/>
    </location>
</feature>
<keyword evidence="4" id="KW-0812">Transmembrane</keyword>
<dbReference type="AlphaFoldDB" id="A0A9D2DX95"/>
<evidence type="ECO:0000256" key="4">
    <source>
        <dbReference type="SAM" id="Phobius"/>
    </source>
</evidence>
<evidence type="ECO:0000313" key="6">
    <source>
        <dbReference type="EMBL" id="HIZ24664.1"/>
    </source>
</evidence>
<accession>A0A9D2DX95</accession>
<protein>
    <submittedName>
        <fullName evidence="6">Glycosyltransferase family 2 protein</fullName>
    </submittedName>
</protein>
<dbReference type="InterPro" id="IPR001173">
    <property type="entry name" value="Glyco_trans_2-like"/>
</dbReference>
<dbReference type="Gene3D" id="3.90.550.10">
    <property type="entry name" value="Spore Coat Polysaccharide Biosynthesis Protein SpsA, Chain A"/>
    <property type="match status" value="1"/>
</dbReference>
<feature type="transmembrane region" description="Helical" evidence="4">
    <location>
        <begin position="388"/>
        <end position="407"/>
    </location>
</feature>
<reference evidence="6" key="1">
    <citation type="journal article" date="2021" name="PeerJ">
        <title>Extensive microbial diversity within the chicken gut microbiome revealed by metagenomics and culture.</title>
        <authorList>
            <person name="Gilroy R."/>
            <person name="Ravi A."/>
            <person name="Getino M."/>
            <person name="Pursley I."/>
            <person name="Horton D.L."/>
            <person name="Alikhan N.F."/>
            <person name="Baker D."/>
            <person name="Gharbi K."/>
            <person name="Hall N."/>
            <person name="Watson M."/>
            <person name="Adriaenssens E.M."/>
            <person name="Foster-Nyarko E."/>
            <person name="Jarju S."/>
            <person name="Secka A."/>
            <person name="Antonio M."/>
            <person name="Oren A."/>
            <person name="Chaudhuri R.R."/>
            <person name="La Ragione R."/>
            <person name="Hildebrand F."/>
            <person name="Pallen M.J."/>
        </authorList>
    </citation>
    <scope>NUCLEOTIDE SEQUENCE</scope>
    <source>
        <strain evidence="6">CHK33-5263</strain>
    </source>
</reference>
<evidence type="ECO:0000259" key="5">
    <source>
        <dbReference type="Pfam" id="PF13632"/>
    </source>
</evidence>
<dbReference type="Proteomes" id="UP000824044">
    <property type="component" value="Unassembled WGS sequence"/>
</dbReference>
<evidence type="ECO:0000256" key="2">
    <source>
        <dbReference type="ARBA" id="ARBA00022676"/>
    </source>
</evidence>
<evidence type="ECO:0000256" key="1">
    <source>
        <dbReference type="ARBA" id="ARBA00006739"/>
    </source>
</evidence>
<comment type="similarity">
    <text evidence="1">Belongs to the glycosyltransferase 2 family.</text>
</comment>
<dbReference type="Pfam" id="PF13632">
    <property type="entry name" value="Glyco_trans_2_3"/>
    <property type="match status" value="1"/>
</dbReference>
<sequence>MTLFDGFLIAYIVLAVASFLAYIPKLVGFFYAFKKPRYVRAQEKRMIGMVIPARNESAVIGDLFASIKKQDYDRNFFDVNVIVKDPDDPTIAMAKELGARVLVVPEQSCKGDALDAFFKSLSPEEMEHYDAFVIVDADGVLAPNYVTELNNALEHEHDIFLTRKYIKNCLGDRSKRTVFSNNSALTWAMLDDLGNRYRTARDIPLTLCGQGMMIRRPLVQTIGGWPYRTLTEDYELRLDGLLKGFRSMYWPYAVLYTEEALSHRDNYKRRLRWLTGYAQCDEKYKKQIKAQAKARGKMNRGELECLYGVYPLAFFAAASIFTIVAGCVLTTIYAFDGKPELMMKSAMFLIVTPFAVMYVLLFIYSLLAMTASREAFTILSFGEKLGTLLFAPLYILEYIPIYINGLINIRKKNKPEWGESKRERYTNIADDPPGA</sequence>
<gene>
    <name evidence="6" type="ORF">H9812_04220</name>
</gene>
<dbReference type="SUPFAM" id="SSF53448">
    <property type="entry name" value="Nucleotide-diphospho-sugar transferases"/>
    <property type="match status" value="1"/>
</dbReference>
<dbReference type="GO" id="GO:0016757">
    <property type="term" value="F:glycosyltransferase activity"/>
    <property type="evidence" value="ECO:0007669"/>
    <property type="project" value="UniProtKB-KW"/>
</dbReference>
<evidence type="ECO:0000256" key="3">
    <source>
        <dbReference type="ARBA" id="ARBA00022679"/>
    </source>
</evidence>
<name>A0A9D2DX95_9FIRM</name>
<keyword evidence="2" id="KW-0328">Glycosyltransferase</keyword>
<feature type="transmembrane region" description="Helical" evidence="4">
    <location>
        <begin position="347"/>
        <end position="367"/>
    </location>
</feature>
<dbReference type="PANTHER" id="PTHR43630">
    <property type="entry name" value="POLY-BETA-1,6-N-ACETYL-D-GLUCOSAMINE SYNTHASE"/>
    <property type="match status" value="1"/>
</dbReference>
<dbReference type="InterPro" id="IPR029044">
    <property type="entry name" value="Nucleotide-diphossugar_trans"/>
</dbReference>
<keyword evidence="3" id="KW-0808">Transferase</keyword>